<dbReference type="CDD" id="cd00077">
    <property type="entry name" value="HDc"/>
    <property type="match status" value="1"/>
</dbReference>
<name>A0ABR8VG26_9BACI</name>
<feature type="transmembrane region" description="Helical" evidence="1">
    <location>
        <begin position="421"/>
        <end position="442"/>
    </location>
</feature>
<comment type="caution">
    <text evidence="3">The sequence shown here is derived from an EMBL/GenBank/DDBJ whole genome shotgun (WGS) entry which is preliminary data.</text>
</comment>
<keyword evidence="4" id="KW-1185">Reference proteome</keyword>
<evidence type="ECO:0000313" key="4">
    <source>
        <dbReference type="Proteomes" id="UP000648182"/>
    </source>
</evidence>
<feature type="transmembrane region" description="Helical" evidence="1">
    <location>
        <begin position="14"/>
        <end position="36"/>
    </location>
</feature>
<proteinExistence type="predicted"/>
<reference evidence="3 4" key="1">
    <citation type="submission" date="2020-08" db="EMBL/GenBank/DDBJ databases">
        <title>A Genomic Blueprint of the Chicken Gut Microbiome.</title>
        <authorList>
            <person name="Gilroy R."/>
            <person name="Ravi A."/>
            <person name="Getino M."/>
            <person name="Pursley I."/>
            <person name="Horton D.L."/>
            <person name="Alikhan N.-F."/>
            <person name="Baker D."/>
            <person name="Gharbi K."/>
            <person name="Hall N."/>
            <person name="Watson M."/>
            <person name="Adriaenssens E.M."/>
            <person name="Foster-Nyarko E."/>
            <person name="Jarju S."/>
            <person name="Secka A."/>
            <person name="Antonio M."/>
            <person name="Oren A."/>
            <person name="Chaudhuri R."/>
            <person name="La Ragione R.M."/>
            <person name="Hildebrand F."/>
            <person name="Pallen M.J."/>
        </authorList>
    </citation>
    <scope>NUCLEOTIDE SEQUENCE [LARGE SCALE GENOMIC DNA]</scope>
    <source>
        <strain evidence="3 4">Sa1BUA2</strain>
    </source>
</reference>
<feature type="transmembrane region" description="Helical" evidence="1">
    <location>
        <begin position="397"/>
        <end position="414"/>
    </location>
</feature>
<dbReference type="SMART" id="SM00471">
    <property type="entry name" value="HDc"/>
    <property type="match status" value="1"/>
</dbReference>
<keyword evidence="1" id="KW-0472">Membrane</keyword>
<dbReference type="PANTHER" id="PTHR36442">
    <property type="entry name" value="CYCLIC-DI-AMP PHOSPHODIESTERASE PGPH"/>
    <property type="match status" value="1"/>
</dbReference>
<dbReference type="InterPro" id="IPR006674">
    <property type="entry name" value="HD_domain"/>
</dbReference>
<dbReference type="PROSITE" id="PS51831">
    <property type="entry name" value="HD"/>
    <property type="match status" value="1"/>
</dbReference>
<dbReference type="InterPro" id="IPR003607">
    <property type="entry name" value="HD/PDEase_dom"/>
</dbReference>
<evidence type="ECO:0000256" key="1">
    <source>
        <dbReference type="SAM" id="Phobius"/>
    </source>
</evidence>
<gene>
    <name evidence="3" type="ORF">H9631_00780</name>
</gene>
<dbReference type="NCBIfam" id="TIGR00277">
    <property type="entry name" value="HDIG"/>
    <property type="match status" value="1"/>
</dbReference>
<dbReference type="Pfam" id="PF07697">
    <property type="entry name" value="7TMR-HDED"/>
    <property type="match status" value="1"/>
</dbReference>
<dbReference type="InterPro" id="IPR011621">
    <property type="entry name" value="Metal-dep_PHydrolase_7TM_intra"/>
</dbReference>
<accession>A0ABR8VG26</accession>
<evidence type="ECO:0000259" key="2">
    <source>
        <dbReference type="PROSITE" id="PS51831"/>
    </source>
</evidence>
<dbReference type="Pfam" id="PF07698">
    <property type="entry name" value="7TM-7TMR_HD"/>
    <property type="match status" value="1"/>
</dbReference>
<organism evidence="3 4">
    <name type="scientific">Bacillus norwichensis</name>
    <dbReference type="NCBI Taxonomy" id="2762217"/>
    <lineage>
        <taxon>Bacteria</taxon>
        <taxon>Bacillati</taxon>
        <taxon>Bacillota</taxon>
        <taxon>Bacilli</taxon>
        <taxon>Bacillales</taxon>
        <taxon>Bacillaceae</taxon>
        <taxon>Bacillus</taxon>
    </lineage>
</organism>
<dbReference type="RefSeq" id="WP_191809345.1">
    <property type="nucleotide sequence ID" value="NZ_JACSPV010000001.1"/>
</dbReference>
<evidence type="ECO:0000313" key="3">
    <source>
        <dbReference type="EMBL" id="MBD8003607.1"/>
    </source>
</evidence>
<keyword evidence="1" id="KW-0812">Transmembrane</keyword>
<dbReference type="Gene3D" id="1.10.3210.10">
    <property type="entry name" value="Hypothetical protein af1432"/>
    <property type="match status" value="1"/>
</dbReference>
<dbReference type="PANTHER" id="PTHR36442:SF1">
    <property type="entry name" value="CYCLIC-DI-AMP PHOSPHODIESTERASE PGPH"/>
    <property type="match status" value="1"/>
</dbReference>
<sequence>MYFQKYIKNIRKILSYKLFMSLVFLVLGLLLFAILYTNVKPETYDMELFSVADKTIRSPKTIEDEEKTEEERKKAAGEVEDVYVYKKEVAQNRVLLLTSIFDFVNEANQEGADKKEKEEGKKEKERTQLAAAKLALLKSKLTADVTEDVTEKISDQTLTQLLAASPEELEKARGVLINNVESIMNDKIREDQVNKISTVLIDRIKSANLEKNVENASIELGKYAIIANEVYDAGLTEERKQRAMDEVEPVKILQGQIVVQEGHLIDRDIYRQLDTLGLLKGKPSVKPFIGLAIFVLLSLGAIYIPFTKWKEPEEKKQSYVLIFGIVFVGAILVMKLISLVAGLDQYDLSYLFPAAMAPMLIRVMINERFGLLMAIILAACGSIVFHDGISGTIDVEIALYILFSGLAGIIFLSDKNERFNLLRAGMVVSVVNVLLIFFLQFIGSGQMTNMEYVYFIINGAVSGILSAVLTMGILPFLEAGFGILSTMRLIELSNPNHPLLKKILIEAPGTYHHSVMVANLAELACEAIGANGFLARVGAYYHDIGKTKRPHFFIENQMKMENPHNKLEPATSKDIIIAHVTDGVAELKKHKMPKEIVDIAEQHHGTTLLKFFYYKAVEIFDDVEEADYRYPGPKPQFIEAAVISLADCVEAAVRSLNQPTPEAIKSLVDSIVQDRLLDGQLNECDITMKQLEIIKKTFCETLGGIFHSRIEYPGNKEQKVMQK</sequence>
<dbReference type="SUPFAM" id="SSF109604">
    <property type="entry name" value="HD-domain/PDEase-like"/>
    <property type="match status" value="1"/>
</dbReference>
<dbReference type="Proteomes" id="UP000648182">
    <property type="component" value="Unassembled WGS sequence"/>
</dbReference>
<feature type="transmembrane region" description="Helical" evidence="1">
    <location>
        <begin position="454"/>
        <end position="477"/>
    </location>
</feature>
<keyword evidence="1" id="KW-1133">Transmembrane helix</keyword>
<dbReference type="InterPro" id="IPR052722">
    <property type="entry name" value="PgpH_phosphodiesterase"/>
</dbReference>
<feature type="transmembrane region" description="Helical" evidence="1">
    <location>
        <begin position="318"/>
        <end position="342"/>
    </location>
</feature>
<dbReference type="EMBL" id="JACSPV010000001">
    <property type="protein sequence ID" value="MBD8003607.1"/>
    <property type="molecule type" value="Genomic_DNA"/>
</dbReference>
<protein>
    <submittedName>
        <fullName evidence="3">HD family phosphohydrolase</fullName>
    </submittedName>
</protein>
<feature type="domain" description="HD" evidence="2">
    <location>
        <begin position="510"/>
        <end position="652"/>
    </location>
</feature>
<feature type="transmembrane region" description="Helical" evidence="1">
    <location>
        <begin position="372"/>
        <end position="391"/>
    </location>
</feature>
<feature type="transmembrane region" description="Helical" evidence="1">
    <location>
        <begin position="288"/>
        <end position="306"/>
    </location>
</feature>
<dbReference type="Pfam" id="PF01966">
    <property type="entry name" value="HD"/>
    <property type="match status" value="1"/>
</dbReference>
<dbReference type="InterPro" id="IPR011624">
    <property type="entry name" value="Metal-dep_PHydrolase_7TM_extra"/>
</dbReference>
<dbReference type="InterPro" id="IPR006675">
    <property type="entry name" value="HDIG_dom"/>
</dbReference>